<comment type="caution">
    <text evidence="2">The sequence shown here is derived from an EMBL/GenBank/DDBJ whole genome shotgun (WGS) entry which is preliminary data.</text>
</comment>
<keyword evidence="3" id="KW-1185">Reference proteome</keyword>
<evidence type="ECO:0000313" key="2">
    <source>
        <dbReference type="EMBL" id="MFC4309551.1"/>
    </source>
</evidence>
<protein>
    <submittedName>
        <fullName evidence="2">Uncharacterized protein</fullName>
    </submittedName>
</protein>
<dbReference type="RefSeq" id="WP_380596596.1">
    <property type="nucleotide sequence ID" value="NZ_JBHSDU010000003.1"/>
</dbReference>
<dbReference type="Proteomes" id="UP001595904">
    <property type="component" value="Unassembled WGS sequence"/>
</dbReference>
<proteinExistence type="predicted"/>
<dbReference type="EMBL" id="JBHSDU010000003">
    <property type="protein sequence ID" value="MFC4309551.1"/>
    <property type="molecule type" value="Genomic_DNA"/>
</dbReference>
<accession>A0ABV8SQ37</accession>
<organism evidence="2 3">
    <name type="scientific">Steroidobacter flavus</name>
    <dbReference type="NCBI Taxonomy" id="1842136"/>
    <lineage>
        <taxon>Bacteria</taxon>
        <taxon>Pseudomonadati</taxon>
        <taxon>Pseudomonadota</taxon>
        <taxon>Gammaproteobacteria</taxon>
        <taxon>Steroidobacterales</taxon>
        <taxon>Steroidobacteraceae</taxon>
        <taxon>Steroidobacter</taxon>
    </lineage>
</organism>
<sequence>MLAILILVGSRTVRLRRHSLPEPRIQSKHTGMLQRFYNDVVLALGHGCGSSHLAGWRRCLPAITIICGLTLGLSCKVHAQPPAGAADNANKPVAAVACLPDGRGSLKARLSGAVQAELVWGNDGTECTGAVRPDGGIRMRFSHKDGVAGGRLVLVFGAAGLREGQTARALPVNVTVIREGLGEFYSTQGDNKCTLDEVRQEPLVGIPHRSRSYRVTARGFCTHPARAVRGDGVILLSRFDYVGRIDFDSEDKDETLEGGPMTAQRRMEQQ</sequence>
<evidence type="ECO:0000313" key="3">
    <source>
        <dbReference type="Proteomes" id="UP001595904"/>
    </source>
</evidence>
<reference evidence="3" key="1">
    <citation type="journal article" date="2019" name="Int. J. Syst. Evol. Microbiol.">
        <title>The Global Catalogue of Microorganisms (GCM) 10K type strain sequencing project: providing services to taxonomists for standard genome sequencing and annotation.</title>
        <authorList>
            <consortium name="The Broad Institute Genomics Platform"/>
            <consortium name="The Broad Institute Genome Sequencing Center for Infectious Disease"/>
            <person name="Wu L."/>
            <person name="Ma J."/>
        </authorList>
    </citation>
    <scope>NUCLEOTIDE SEQUENCE [LARGE SCALE GENOMIC DNA]</scope>
    <source>
        <strain evidence="3">CGMCC 1.10759</strain>
    </source>
</reference>
<gene>
    <name evidence="2" type="ORF">ACFPN2_10715</name>
</gene>
<evidence type="ECO:0000256" key="1">
    <source>
        <dbReference type="SAM" id="MobiDB-lite"/>
    </source>
</evidence>
<feature type="region of interest" description="Disordered" evidence="1">
    <location>
        <begin position="251"/>
        <end position="270"/>
    </location>
</feature>
<name>A0ABV8SQ37_9GAMM</name>